<dbReference type="GO" id="GO:0009277">
    <property type="term" value="C:fungal-type cell wall"/>
    <property type="evidence" value="ECO:0007669"/>
    <property type="project" value="InterPro"/>
</dbReference>
<comment type="subcellular location">
    <subcellularLocation>
        <location evidence="1 6">Secreted</location>
        <location evidence="1 6">Cell wall</location>
    </subcellularLocation>
</comment>
<dbReference type="GO" id="GO:0005199">
    <property type="term" value="F:structural constituent of cell wall"/>
    <property type="evidence" value="ECO:0007669"/>
    <property type="project" value="InterPro"/>
</dbReference>
<reference evidence="7 8" key="1">
    <citation type="journal article" date="2019" name="Nat. Ecol. Evol.">
        <title>Megaphylogeny resolves global patterns of mushroom evolution.</title>
        <authorList>
            <person name="Varga T."/>
            <person name="Krizsan K."/>
            <person name="Foldi C."/>
            <person name="Dima B."/>
            <person name="Sanchez-Garcia M."/>
            <person name="Sanchez-Ramirez S."/>
            <person name="Szollosi G.J."/>
            <person name="Szarkandi J.G."/>
            <person name="Papp V."/>
            <person name="Albert L."/>
            <person name="Andreopoulos W."/>
            <person name="Angelini C."/>
            <person name="Antonin V."/>
            <person name="Barry K.W."/>
            <person name="Bougher N.L."/>
            <person name="Buchanan P."/>
            <person name="Buyck B."/>
            <person name="Bense V."/>
            <person name="Catcheside P."/>
            <person name="Chovatia M."/>
            <person name="Cooper J."/>
            <person name="Damon W."/>
            <person name="Desjardin D."/>
            <person name="Finy P."/>
            <person name="Geml J."/>
            <person name="Haridas S."/>
            <person name="Hughes K."/>
            <person name="Justo A."/>
            <person name="Karasinski D."/>
            <person name="Kautmanova I."/>
            <person name="Kiss B."/>
            <person name="Kocsube S."/>
            <person name="Kotiranta H."/>
            <person name="LaButti K.M."/>
            <person name="Lechner B.E."/>
            <person name="Liimatainen K."/>
            <person name="Lipzen A."/>
            <person name="Lukacs Z."/>
            <person name="Mihaltcheva S."/>
            <person name="Morgado L.N."/>
            <person name="Niskanen T."/>
            <person name="Noordeloos M.E."/>
            <person name="Ohm R.A."/>
            <person name="Ortiz-Santana B."/>
            <person name="Ovrebo C."/>
            <person name="Racz N."/>
            <person name="Riley R."/>
            <person name="Savchenko A."/>
            <person name="Shiryaev A."/>
            <person name="Soop K."/>
            <person name="Spirin V."/>
            <person name="Szebenyi C."/>
            <person name="Tomsovsky M."/>
            <person name="Tulloss R.E."/>
            <person name="Uehling J."/>
            <person name="Grigoriev I.V."/>
            <person name="Vagvolgyi C."/>
            <person name="Papp T."/>
            <person name="Martin F.M."/>
            <person name="Miettinen O."/>
            <person name="Hibbett D.S."/>
            <person name="Nagy L.G."/>
        </authorList>
    </citation>
    <scope>NUCLEOTIDE SEQUENCE [LARGE SCALE GENOMIC DNA]</scope>
    <source>
        <strain evidence="7 8">OMC1185</strain>
    </source>
</reference>
<dbReference type="Pfam" id="PF01185">
    <property type="entry name" value="Hydrophobin"/>
    <property type="match status" value="1"/>
</dbReference>
<dbReference type="AlphaFoldDB" id="A0A5C3MMV4"/>
<name>A0A5C3MMV4_9AGAM</name>
<protein>
    <recommendedName>
        <fullName evidence="6">Hydrophobin</fullName>
    </recommendedName>
</protein>
<feature type="chain" id="PRO_5023013755" description="Hydrophobin" evidence="6">
    <location>
        <begin position="20"/>
        <end position="110"/>
    </location>
</feature>
<dbReference type="Proteomes" id="UP000305948">
    <property type="component" value="Unassembled WGS sequence"/>
</dbReference>
<keyword evidence="6" id="KW-0732">Signal</keyword>
<keyword evidence="3 6" id="KW-0134">Cell wall</keyword>
<dbReference type="STRING" id="5364.A0A5C3MMV4"/>
<feature type="signal peptide" evidence="6">
    <location>
        <begin position="1"/>
        <end position="19"/>
    </location>
</feature>
<accession>A0A5C3MMV4</accession>
<dbReference type="SMART" id="SM00075">
    <property type="entry name" value="HYDRO"/>
    <property type="match status" value="1"/>
</dbReference>
<evidence type="ECO:0000256" key="5">
    <source>
        <dbReference type="ARBA" id="ARBA00023157"/>
    </source>
</evidence>
<organism evidence="7 8">
    <name type="scientific">Heliocybe sulcata</name>
    <dbReference type="NCBI Taxonomy" id="5364"/>
    <lineage>
        <taxon>Eukaryota</taxon>
        <taxon>Fungi</taxon>
        <taxon>Dikarya</taxon>
        <taxon>Basidiomycota</taxon>
        <taxon>Agaricomycotina</taxon>
        <taxon>Agaricomycetes</taxon>
        <taxon>Gloeophyllales</taxon>
        <taxon>Gloeophyllaceae</taxon>
        <taxon>Heliocybe</taxon>
    </lineage>
</organism>
<evidence type="ECO:0000256" key="4">
    <source>
        <dbReference type="ARBA" id="ARBA00022525"/>
    </source>
</evidence>
<dbReference type="OrthoDB" id="4225815at2759"/>
<evidence type="ECO:0000256" key="6">
    <source>
        <dbReference type="RuleBase" id="RU365009"/>
    </source>
</evidence>
<proteinExistence type="inferred from homology"/>
<evidence type="ECO:0000256" key="3">
    <source>
        <dbReference type="ARBA" id="ARBA00022512"/>
    </source>
</evidence>
<keyword evidence="5 6" id="KW-1015">Disulfide bond</keyword>
<evidence type="ECO:0000256" key="1">
    <source>
        <dbReference type="ARBA" id="ARBA00004191"/>
    </source>
</evidence>
<keyword evidence="8" id="KW-1185">Reference proteome</keyword>
<dbReference type="EMBL" id="ML213533">
    <property type="protein sequence ID" value="TFK46055.1"/>
    <property type="molecule type" value="Genomic_DNA"/>
</dbReference>
<evidence type="ECO:0000256" key="2">
    <source>
        <dbReference type="ARBA" id="ARBA00010446"/>
    </source>
</evidence>
<dbReference type="InterPro" id="IPR001338">
    <property type="entry name" value="Class_I_Hydrophobin"/>
</dbReference>
<gene>
    <name evidence="7" type="ORF">OE88DRAFT_1668178</name>
</gene>
<dbReference type="CDD" id="cd23507">
    <property type="entry name" value="hydrophobin_I"/>
    <property type="match status" value="1"/>
</dbReference>
<comment type="similarity">
    <text evidence="2 6">Belongs to the fungal hydrophobin family.</text>
</comment>
<evidence type="ECO:0000313" key="7">
    <source>
        <dbReference type="EMBL" id="TFK46055.1"/>
    </source>
</evidence>
<sequence>MFSKLSFAVAGALAILAAATPTGTEPAGQCTTGNLQCCNSVSTASDPAVATLLGSLGIPIQDVTGLVGLTCSAINVVGVGSGDACSESPVCCSDNAYGGLISIGCVPVTL</sequence>
<keyword evidence="4 6" id="KW-0964">Secreted</keyword>
<evidence type="ECO:0000313" key="8">
    <source>
        <dbReference type="Proteomes" id="UP000305948"/>
    </source>
</evidence>